<evidence type="ECO:0008006" key="2">
    <source>
        <dbReference type="Google" id="ProtNLM"/>
    </source>
</evidence>
<protein>
    <recommendedName>
        <fullName evidence="2">DUF3873 domain-containing protein</fullName>
    </recommendedName>
</protein>
<name>A0A6M3L1K2_9ZZZZ</name>
<dbReference type="AlphaFoldDB" id="A0A6M3L1K2"/>
<gene>
    <name evidence="1" type="ORF">MM415B02765_0014</name>
</gene>
<accession>A0A6M3L1K2</accession>
<sequence length="63" mass="7361">MKTDVNGCSTTANGQEKYEVFGRPGRRRVQYDYRTPEGKLFSCVAKSLTEARERRDQWMKEAK</sequence>
<proteinExistence type="predicted"/>
<dbReference type="InterPro" id="IPR024356">
    <property type="entry name" value="DUF3873"/>
</dbReference>
<dbReference type="EMBL" id="MT142777">
    <property type="protein sequence ID" value="QJA88433.1"/>
    <property type="molecule type" value="Genomic_DNA"/>
</dbReference>
<dbReference type="Pfam" id="PF12989">
    <property type="entry name" value="DUF3873"/>
    <property type="match status" value="1"/>
</dbReference>
<reference evidence="1" key="1">
    <citation type="submission" date="2020-03" db="EMBL/GenBank/DDBJ databases">
        <title>The deep terrestrial virosphere.</title>
        <authorList>
            <person name="Holmfeldt K."/>
            <person name="Nilsson E."/>
            <person name="Simone D."/>
            <person name="Lopez-Fernandez M."/>
            <person name="Wu X."/>
            <person name="de Brujin I."/>
            <person name="Lundin D."/>
            <person name="Andersson A."/>
            <person name="Bertilsson S."/>
            <person name="Dopson M."/>
        </authorList>
    </citation>
    <scope>NUCLEOTIDE SEQUENCE</scope>
    <source>
        <strain evidence="1">MM415B02765</strain>
    </source>
</reference>
<organism evidence="1">
    <name type="scientific">viral metagenome</name>
    <dbReference type="NCBI Taxonomy" id="1070528"/>
    <lineage>
        <taxon>unclassified sequences</taxon>
        <taxon>metagenomes</taxon>
        <taxon>organismal metagenomes</taxon>
    </lineage>
</organism>
<evidence type="ECO:0000313" key="1">
    <source>
        <dbReference type="EMBL" id="QJA88433.1"/>
    </source>
</evidence>